<feature type="region of interest" description="Disordered" evidence="6">
    <location>
        <begin position="259"/>
        <end position="282"/>
    </location>
</feature>
<feature type="compositionally biased region" description="Gly residues" evidence="6">
    <location>
        <begin position="90"/>
        <end position="103"/>
    </location>
</feature>
<feature type="compositionally biased region" description="Low complexity" evidence="6">
    <location>
        <begin position="770"/>
        <end position="800"/>
    </location>
</feature>
<feature type="region of interest" description="Disordered" evidence="6">
    <location>
        <begin position="1099"/>
        <end position="1156"/>
    </location>
</feature>
<dbReference type="GeneID" id="94430400"/>
<feature type="transmembrane region" description="Helical" evidence="7">
    <location>
        <begin position="20"/>
        <end position="41"/>
    </location>
</feature>
<feature type="compositionally biased region" description="Low complexity" evidence="6">
    <location>
        <begin position="259"/>
        <end position="278"/>
    </location>
</feature>
<evidence type="ECO:0000256" key="5">
    <source>
        <dbReference type="PROSITE-ProRule" id="PRU00146"/>
    </source>
</evidence>
<dbReference type="InterPro" id="IPR000949">
    <property type="entry name" value="ELM2_dom"/>
</dbReference>
<evidence type="ECO:0000256" key="1">
    <source>
        <dbReference type="ARBA" id="ARBA00022723"/>
    </source>
</evidence>
<evidence type="ECO:0000256" key="6">
    <source>
        <dbReference type="SAM" id="MobiDB-lite"/>
    </source>
</evidence>
<evidence type="ECO:0000313" key="11">
    <source>
        <dbReference type="Proteomes" id="UP000221165"/>
    </source>
</evidence>
<evidence type="ECO:0000259" key="9">
    <source>
        <dbReference type="PROSITE" id="PS51156"/>
    </source>
</evidence>
<feature type="domain" description="ELM2" evidence="9">
    <location>
        <begin position="1093"/>
        <end position="1263"/>
    </location>
</feature>
<dbReference type="Pfam" id="PF15863">
    <property type="entry name" value="EELM2"/>
    <property type="match status" value="1"/>
</dbReference>
<accession>A0A2C6KSB7</accession>
<feature type="compositionally biased region" description="Low complexity" evidence="6">
    <location>
        <begin position="1064"/>
        <end position="1074"/>
    </location>
</feature>
<feature type="compositionally biased region" description="Polar residues" evidence="6">
    <location>
        <begin position="683"/>
        <end position="699"/>
    </location>
</feature>
<feature type="region of interest" description="Disordered" evidence="6">
    <location>
        <begin position="1064"/>
        <end position="1087"/>
    </location>
</feature>
<feature type="compositionally biased region" description="Basic and acidic residues" evidence="6">
    <location>
        <begin position="563"/>
        <end position="586"/>
    </location>
</feature>
<feature type="compositionally biased region" description="Polar residues" evidence="6">
    <location>
        <begin position="706"/>
        <end position="718"/>
    </location>
</feature>
<keyword evidence="3" id="KW-0862">Zinc</keyword>
<dbReference type="InterPro" id="IPR019786">
    <property type="entry name" value="Zinc_finger_PHD-type_CS"/>
</dbReference>
<feature type="domain" description="PHD-type" evidence="8">
    <location>
        <begin position="164"/>
        <end position="233"/>
    </location>
</feature>
<feature type="compositionally biased region" description="Low complexity" evidence="6">
    <location>
        <begin position="728"/>
        <end position="759"/>
    </location>
</feature>
<dbReference type="GO" id="GO:0006357">
    <property type="term" value="P:regulation of transcription by RNA polymerase II"/>
    <property type="evidence" value="ECO:0007669"/>
    <property type="project" value="TreeGrafter"/>
</dbReference>
<evidence type="ECO:0000256" key="2">
    <source>
        <dbReference type="ARBA" id="ARBA00022771"/>
    </source>
</evidence>
<dbReference type="PANTHER" id="PTHR47636">
    <property type="entry name" value="TRANSCRIPTIONAL REGULATORY PROTEIN RCO1"/>
    <property type="match status" value="1"/>
</dbReference>
<proteinExistence type="predicted"/>
<dbReference type="VEuPathDB" id="ToxoDB:CSUI_007039"/>
<name>A0A2C6KSB7_9APIC</name>
<gene>
    <name evidence="10" type="ORF">CSUI_007039</name>
</gene>
<feature type="region of interest" description="Disordered" evidence="6">
    <location>
        <begin position="670"/>
        <end position="810"/>
    </location>
</feature>
<dbReference type="SMART" id="SM00249">
    <property type="entry name" value="PHD"/>
    <property type="match status" value="1"/>
</dbReference>
<feature type="compositionally biased region" description="Low complexity" evidence="6">
    <location>
        <begin position="403"/>
        <end position="413"/>
    </location>
</feature>
<protein>
    <submittedName>
        <fullName evidence="10">Phd-finger domain-containing protein</fullName>
    </submittedName>
</protein>
<evidence type="ECO:0000256" key="7">
    <source>
        <dbReference type="SAM" id="Phobius"/>
    </source>
</evidence>
<keyword evidence="7" id="KW-0812">Transmembrane</keyword>
<reference evidence="10 11" key="1">
    <citation type="journal article" date="2017" name="Int. J. Parasitol.">
        <title>The genome of the protozoan parasite Cystoisospora suis and a reverse vaccinology approach to identify vaccine candidates.</title>
        <authorList>
            <person name="Palmieri N."/>
            <person name="Shrestha A."/>
            <person name="Ruttkowski B."/>
            <person name="Beck T."/>
            <person name="Vogl C."/>
            <person name="Tomley F."/>
            <person name="Blake D.P."/>
            <person name="Joachim A."/>
        </authorList>
    </citation>
    <scope>NUCLEOTIDE SEQUENCE [LARGE SCALE GENOMIC DNA]</scope>
    <source>
        <strain evidence="10 11">Wien I</strain>
    </source>
</reference>
<dbReference type="InterPro" id="IPR011011">
    <property type="entry name" value="Znf_FYVE_PHD"/>
</dbReference>
<keyword evidence="4" id="KW-0539">Nucleus</keyword>
<organism evidence="10 11">
    <name type="scientific">Cystoisospora suis</name>
    <dbReference type="NCBI Taxonomy" id="483139"/>
    <lineage>
        <taxon>Eukaryota</taxon>
        <taxon>Sar</taxon>
        <taxon>Alveolata</taxon>
        <taxon>Apicomplexa</taxon>
        <taxon>Conoidasida</taxon>
        <taxon>Coccidia</taxon>
        <taxon>Eucoccidiorida</taxon>
        <taxon>Eimeriorina</taxon>
        <taxon>Sarcocystidae</taxon>
        <taxon>Cystoisospora</taxon>
    </lineage>
</organism>
<feature type="region of interest" description="Disordered" evidence="6">
    <location>
        <begin position="201"/>
        <end position="222"/>
    </location>
</feature>
<dbReference type="SUPFAM" id="SSF57903">
    <property type="entry name" value="FYVE/PHD zinc finger"/>
    <property type="match status" value="1"/>
</dbReference>
<keyword evidence="11" id="KW-1185">Reference proteome</keyword>
<feature type="compositionally biased region" description="Basic and acidic residues" evidence="6">
    <location>
        <begin position="510"/>
        <end position="521"/>
    </location>
</feature>
<dbReference type="Proteomes" id="UP000221165">
    <property type="component" value="Unassembled WGS sequence"/>
</dbReference>
<evidence type="ECO:0000259" key="8">
    <source>
        <dbReference type="PROSITE" id="PS50016"/>
    </source>
</evidence>
<evidence type="ECO:0000313" key="10">
    <source>
        <dbReference type="EMBL" id="PHJ19133.1"/>
    </source>
</evidence>
<dbReference type="InterPro" id="IPR013083">
    <property type="entry name" value="Znf_RING/FYVE/PHD"/>
</dbReference>
<feature type="region of interest" description="Disordered" evidence="6">
    <location>
        <begin position="367"/>
        <end position="658"/>
    </location>
</feature>
<dbReference type="OrthoDB" id="5876363at2759"/>
<keyword evidence="2 5" id="KW-0863">Zinc-finger</keyword>
<comment type="caution">
    <text evidence="10">The sequence shown here is derived from an EMBL/GenBank/DDBJ whole genome shotgun (WGS) entry which is preliminary data.</text>
</comment>
<feature type="compositionally biased region" description="Acidic residues" evidence="6">
    <location>
        <begin position="471"/>
        <end position="486"/>
    </location>
</feature>
<dbReference type="PROSITE" id="PS51156">
    <property type="entry name" value="ELM2"/>
    <property type="match status" value="1"/>
</dbReference>
<dbReference type="InterPro" id="IPR031724">
    <property type="entry name" value="EELM2"/>
</dbReference>
<feature type="region of interest" description="Disordered" evidence="6">
    <location>
        <begin position="82"/>
        <end position="156"/>
    </location>
</feature>
<dbReference type="PROSITE" id="PS01359">
    <property type="entry name" value="ZF_PHD_1"/>
    <property type="match status" value="1"/>
</dbReference>
<evidence type="ECO:0000256" key="4">
    <source>
        <dbReference type="ARBA" id="ARBA00023242"/>
    </source>
</evidence>
<dbReference type="InterPro" id="IPR019787">
    <property type="entry name" value="Znf_PHD-finger"/>
</dbReference>
<evidence type="ECO:0000256" key="3">
    <source>
        <dbReference type="ARBA" id="ARBA00022833"/>
    </source>
</evidence>
<feature type="compositionally biased region" description="Basic and acidic residues" evidence="6">
    <location>
        <begin position="416"/>
        <end position="446"/>
    </location>
</feature>
<feature type="region of interest" description="Disordered" evidence="6">
    <location>
        <begin position="927"/>
        <end position="954"/>
    </location>
</feature>
<dbReference type="GO" id="GO:0032221">
    <property type="term" value="C:Rpd3S complex"/>
    <property type="evidence" value="ECO:0007669"/>
    <property type="project" value="TreeGrafter"/>
</dbReference>
<sequence length="1317" mass="144430">MKTVPLSWVPTKSEERPVSLFLSCLLCSLPLPIRSLSLIGANNFWKKRSGTCWLLFSVLYIFSFLLYIYLYTGRGEKKMMVNPSNDGDSAAGGEGGGGKPGEGGGEEEERGRRKGISAASNYRRHSRSNSSCVIINKENRTGEEEDKTGCISDDDEDASIESNDSICFYCGGGGEIICCEGCPYSFHSDCLQPSARPQQKIHSSSLGRKSSHGNEEDEDGEEEDWFCPECLTRFFRNLSKESYLSLSPPPLPSRNVSFAPAASSSSPSPFSSSASSSSLSETTMITMVKETVEEKTDGRTSRLEHPFTSTTLSREDEDTTLLFNSPPNQQLLQDSLSWATLPSHLKSILKLHHKRKAALLPVSPRDHLLSSENTTGSHPHICRGRSPSEDFHKKVEKRHNPFSSSSPLSSSSSTRLLREEEGEQRTVNEEEEAEEKRRGDFREREASPMISVQGVTDGKLHSLKKRRTEKEEEDNDEEEREGEDYPQEVCSSPFSLIERQRQGSLQTPSVKEREREDEQRKLIGSSSPTSEKSSRGKASSSVESGREECSKADIQPSSSFIENRSEETTERRERETEGEDKHEGKQHGVSTPGKTKDRDHSDEKEEETKLKTTDGEKQGERKEKQGENKENDGMGRGSDEGKALKGAGHAGEEGDFEDISVIHHRASCSVRTPGVDDHGTDLASPQLSSNSTGDSSSPKQMEKMMSSLSTSFVEQQCQARPDSGCAASPCSYTSSSPPSSQGGSSEPSSSSSTSSSRNSYQGPSPNDPHSALPPTRRSSSSSSQPVTSLSGPSSSSTATGGLQSPPPTSAYSAPPLPFCSPFSSSSFFTRHPSIPYPYAYPPPAPYADEELPTFARRRRKKGGSGSRINVGPDHQVPQLPSFYLAHATDVFMSSITSNESSLGIFTSAYNPLCCIYCGGGIGAEGRESRGSEGCLRPNSRSCHAKGEDDDEDGTSCKKEKIRKRILNGYPLLPWDICPYCCRFSSAFFSVDIRTPLPFYRQYSHSSSILKEGVLVSPPLTYPSPPSCSYFSTLFSPPLYTFASPFPPLAPPLSFSASLSSHLSRSSSPPTSSAFIRRPFPDPNLHRKKTFSSRAENVGEKFSSSFPSGSCSSAPSSSSYSSLTSKKGDCVSSTTTTHHSLSPLSAPLPSHTSSSLLRSQSLPGGGFLSIAAPAEQGLYQSLLEPTLVYSPSSLERKRKLCTALGRSDNCINTQTDLAEFIATCSRHWKASPGWQPFTPEFAYKLLHRAEYDPERALRMLDDSAFSFNDICDPPLRRYDNKWKRRDKRGTYPCSPYPSPAVIRHYLGERLHTKHHRTL</sequence>
<dbReference type="InterPro" id="IPR001965">
    <property type="entry name" value="Znf_PHD"/>
</dbReference>
<feature type="transmembrane region" description="Helical" evidence="7">
    <location>
        <begin position="53"/>
        <end position="72"/>
    </location>
</feature>
<keyword evidence="7" id="KW-1133">Transmembrane helix</keyword>
<dbReference type="GO" id="GO:0008270">
    <property type="term" value="F:zinc ion binding"/>
    <property type="evidence" value="ECO:0007669"/>
    <property type="project" value="UniProtKB-KW"/>
</dbReference>
<feature type="compositionally biased region" description="Low complexity" evidence="6">
    <location>
        <begin position="1131"/>
        <end position="1156"/>
    </location>
</feature>
<feature type="compositionally biased region" description="Low complexity" evidence="6">
    <location>
        <begin position="1102"/>
        <end position="1124"/>
    </location>
</feature>
<dbReference type="RefSeq" id="XP_067920835.1">
    <property type="nucleotide sequence ID" value="XM_068067189.1"/>
</dbReference>
<keyword evidence="7" id="KW-0472">Membrane</keyword>
<dbReference type="InterPro" id="IPR052819">
    <property type="entry name" value="Chromatin_regulatory_protein"/>
</dbReference>
<keyword evidence="1" id="KW-0479">Metal-binding</keyword>
<dbReference type="PROSITE" id="PS50016">
    <property type="entry name" value="ZF_PHD_2"/>
    <property type="match status" value="1"/>
</dbReference>
<feature type="compositionally biased region" description="Basic and acidic residues" evidence="6">
    <location>
        <begin position="594"/>
        <end position="643"/>
    </location>
</feature>
<dbReference type="PANTHER" id="PTHR47636:SF1">
    <property type="entry name" value="TRANSCRIPTIONAL REGULATORY PROTEIN RCO1"/>
    <property type="match status" value="1"/>
</dbReference>
<dbReference type="EMBL" id="MIGC01003622">
    <property type="protein sequence ID" value="PHJ19133.1"/>
    <property type="molecule type" value="Genomic_DNA"/>
</dbReference>
<dbReference type="Gene3D" id="3.30.40.10">
    <property type="entry name" value="Zinc/RING finger domain, C3HC4 (zinc finger)"/>
    <property type="match status" value="1"/>
</dbReference>